<accession>A0A7W6GLQ2</accession>
<proteinExistence type="predicted"/>
<dbReference type="InterPro" id="IPR036390">
    <property type="entry name" value="WH_DNA-bd_sf"/>
</dbReference>
<dbReference type="CDD" id="cd00038">
    <property type="entry name" value="CAP_ED"/>
    <property type="match status" value="1"/>
</dbReference>
<dbReference type="InterPro" id="IPR000595">
    <property type="entry name" value="cNMP-bd_dom"/>
</dbReference>
<dbReference type="RefSeq" id="WP_183807858.1">
    <property type="nucleotide sequence ID" value="NZ_JACIEE010000012.1"/>
</dbReference>
<evidence type="ECO:0000256" key="3">
    <source>
        <dbReference type="ARBA" id="ARBA00023163"/>
    </source>
</evidence>
<dbReference type="Gene3D" id="2.60.120.10">
    <property type="entry name" value="Jelly Rolls"/>
    <property type="match status" value="1"/>
</dbReference>
<keyword evidence="3" id="KW-0804">Transcription</keyword>
<dbReference type="SMART" id="SM00419">
    <property type="entry name" value="HTH_CRP"/>
    <property type="match status" value="1"/>
</dbReference>
<evidence type="ECO:0000256" key="2">
    <source>
        <dbReference type="ARBA" id="ARBA00023125"/>
    </source>
</evidence>
<dbReference type="PROSITE" id="PS51063">
    <property type="entry name" value="HTH_CRP_2"/>
    <property type="match status" value="1"/>
</dbReference>
<dbReference type="InterPro" id="IPR036388">
    <property type="entry name" value="WH-like_DNA-bd_sf"/>
</dbReference>
<dbReference type="InterPro" id="IPR012318">
    <property type="entry name" value="HTH_CRP"/>
</dbReference>
<dbReference type="InterPro" id="IPR018490">
    <property type="entry name" value="cNMP-bd_dom_sf"/>
</dbReference>
<dbReference type="Pfam" id="PF13545">
    <property type="entry name" value="HTH_Crp_2"/>
    <property type="match status" value="1"/>
</dbReference>
<evidence type="ECO:0000313" key="6">
    <source>
        <dbReference type="Proteomes" id="UP000574761"/>
    </source>
</evidence>
<dbReference type="Pfam" id="PF00027">
    <property type="entry name" value="cNMP_binding"/>
    <property type="match status" value="1"/>
</dbReference>
<reference evidence="5 6" key="1">
    <citation type="submission" date="2020-08" db="EMBL/GenBank/DDBJ databases">
        <title>Genomic Encyclopedia of Type Strains, Phase IV (KMG-IV): sequencing the most valuable type-strain genomes for metagenomic binning, comparative biology and taxonomic classification.</title>
        <authorList>
            <person name="Goeker M."/>
        </authorList>
    </citation>
    <scope>NUCLEOTIDE SEQUENCE [LARGE SCALE GENOMIC DNA]</scope>
    <source>
        <strain evidence="5 6">DSM 100211</strain>
    </source>
</reference>
<evidence type="ECO:0000256" key="1">
    <source>
        <dbReference type="ARBA" id="ARBA00023015"/>
    </source>
</evidence>
<dbReference type="GO" id="GO:0003677">
    <property type="term" value="F:DNA binding"/>
    <property type="evidence" value="ECO:0007669"/>
    <property type="project" value="UniProtKB-KW"/>
</dbReference>
<dbReference type="EMBL" id="JACIEE010000012">
    <property type="protein sequence ID" value="MBB3979637.1"/>
    <property type="molecule type" value="Genomic_DNA"/>
</dbReference>
<keyword evidence="1" id="KW-0805">Transcription regulation</keyword>
<dbReference type="InterPro" id="IPR014710">
    <property type="entry name" value="RmlC-like_jellyroll"/>
</dbReference>
<keyword evidence="2" id="KW-0238">DNA-binding</keyword>
<dbReference type="Gene3D" id="1.10.10.10">
    <property type="entry name" value="Winged helix-like DNA-binding domain superfamily/Winged helix DNA-binding domain"/>
    <property type="match status" value="1"/>
</dbReference>
<dbReference type="GO" id="GO:0006355">
    <property type="term" value="P:regulation of DNA-templated transcription"/>
    <property type="evidence" value="ECO:0007669"/>
    <property type="project" value="InterPro"/>
</dbReference>
<dbReference type="SUPFAM" id="SSF46785">
    <property type="entry name" value="Winged helix' DNA-binding domain"/>
    <property type="match status" value="1"/>
</dbReference>
<organism evidence="5 6">
    <name type="scientific">Mycoplana azooxidifex</name>
    <dbReference type="NCBI Taxonomy" id="1636188"/>
    <lineage>
        <taxon>Bacteria</taxon>
        <taxon>Pseudomonadati</taxon>
        <taxon>Pseudomonadota</taxon>
        <taxon>Alphaproteobacteria</taxon>
        <taxon>Hyphomicrobiales</taxon>
        <taxon>Rhizobiaceae</taxon>
        <taxon>Mycoplana</taxon>
    </lineage>
</organism>
<sequence length="239" mass="27179">MIEPLIANLRARDTVSAREAQLLQSIIVRQRRFATDEDLVTEGSRPPYSTLLLDGIAARYRIVENGKRQITALHIAGDFVDLHAFPLKTMDHGIVALSPCLVAFADHGDLTRISENEPHLTRLLWLLTVIDGAIHREWIVAMGRRSKKSHLAHLFCELFARLKVVGRVSDDSFSFPLTQQELADALGISLVHLNKTLRLLRNENALQWTQRTVTVLNWERLEQIAEFDPGYLNLHVEPR</sequence>
<dbReference type="AlphaFoldDB" id="A0A7W6GLQ2"/>
<gene>
    <name evidence="5" type="ORF">GGQ64_004881</name>
</gene>
<protein>
    <submittedName>
        <fullName evidence="5">CRP-like cAMP-binding protein</fullName>
    </submittedName>
</protein>
<name>A0A7W6GLQ2_9HYPH</name>
<feature type="domain" description="HTH crp-type" evidence="4">
    <location>
        <begin position="145"/>
        <end position="219"/>
    </location>
</feature>
<keyword evidence="6" id="KW-1185">Reference proteome</keyword>
<evidence type="ECO:0000259" key="4">
    <source>
        <dbReference type="PROSITE" id="PS51063"/>
    </source>
</evidence>
<dbReference type="Proteomes" id="UP000574761">
    <property type="component" value="Unassembled WGS sequence"/>
</dbReference>
<dbReference type="SUPFAM" id="SSF51206">
    <property type="entry name" value="cAMP-binding domain-like"/>
    <property type="match status" value="1"/>
</dbReference>
<comment type="caution">
    <text evidence="5">The sequence shown here is derived from an EMBL/GenBank/DDBJ whole genome shotgun (WGS) entry which is preliminary data.</text>
</comment>
<evidence type="ECO:0000313" key="5">
    <source>
        <dbReference type="EMBL" id="MBB3979637.1"/>
    </source>
</evidence>